<dbReference type="Pfam" id="PF07690">
    <property type="entry name" value="MFS_1"/>
    <property type="match status" value="1"/>
</dbReference>
<dbReference type="SUPFAM" id="SSF103473">
    <property type="entry name" value="MFS general substrate transporter"/>
    <property type="match status" value="1"/>
</dbReference>
<feature type="transmembrane region" description="Helical" evidence="5">
    <location>
        <begin position="403"/>
        <end position="424"/>
    </location>
</feature>
<evidence type="ECO:0000256" key="4">
    <source>
        <dbReference type="ARBA" id="ARBA00023136"/>
    </source>
</evidence>
<feature type="transmembrane region" description="Helical" evidence="5">
    <location>
        <begin position="275"/>
        <end position="296"/>
    </location>
</feature>
<evidence type="ECO:0000256" key="2">
    <source>
        <dbReference type="ARBA" id="ARBA00022692"/>
    </source>
</evidence>
<dbReference type="InterPro" id="IPR020846">
    <property type="entry name" value="MFS_dom"/>
</dbReference>
<evidence type="ECO:0000313" key="7">
    <source>
        <dbReference type="EMBL" id="GLK02318.1"/>
    </source>
</evidence>
<keyword evidence="3 5" id="KW-1133">Transmembrane helix</keyword>
<feature type="transmembrane region" description="Helical" evidence="5">
    <location>
        <begin position="365"/>
        <end position="382"/>
    </location>
</feature>
<dbReference type="Gene3D" id="1.20.1250.20">
    <property type="entry name" value="MFS general substrate transporter like domains"/>
    <property type="match status" value="2"/>
</dbReference>
<dbReference type="InterPro" id="IPR011701">
    <property type="entry name" value="MFS"/>
</dbReference>
<gene>
    <name evidence="7" type="ORF">GCM10017596_20330</name>
</gene>
<proteinExistence type="predicted"/>
<name>A0A9W6M985_9MICO</name>
<evidence type="ECO:0000259" key="6">
    <source>
        <dbReference type="PROSITE" id="PS50850"/>
    </source>
</evidence>
<dbReference type="GO" id="GO:0005886">
    <property type="term" value="C:plasma membrane"/>
    <property type="evidence" value="ECO:0007669"/>
    <property type="project" value="UniProtKB-SubCell"/>
</dbReference>
<comment type="caution">
    <text evidence="7">The sequence shown here is derived from an EMBL/GenBank/DDBJ whole genome shotgun (WGS) entry which is preliminary data.</text>
</comment>
<feature type="transmembrane region" description="Helical" evidence="5">
    <location>
        <begin position="141"/>
        <end position="163"/>
    </location>
</feature>
<dbReference type="GO" id="GO:0022857">
    <property type="term" value="F:transmembrane transporter activity"/>
    <property type="evidence" value="ECO:0007669"/>
    <property type="project" value="InterPro"/>
</dbReference>
<reference evidence="7" key="1">
    <citation type="journal article" date="2014" name="Int. J. Syst. Evol. Microbiol.">
        <title>Complete genome sequence of Corynebacterium casei LMG S-19264T (=DSM 44701T), isolated from a smear-ripened cheese.</title>
        <authorList>
            <consortium name="US DOE Joint Genome Institute (JGI-PGF)"/>
            <person name="Walter F."/>
            <person name="Albersmeier A."/>
            <person name="Kalinowski J."/>
            <person name="Ruckert C."/>
        </authorList>
    </citation>
    <scope>NUCLEOTIDE SEQUENCE</scope>
    <source>
        <strain evidence="7">VKM Ac-1958</strain>
    </source>
</reference>
<protein>
    <submittedName>
        <fullName evidence="7">MFS transporter</fullName>
    </submittedName>
</protein>
<dbReference type="AlphaFoldDB" id="A0A9W6M985"/>
<dbReference type="PROSITE" id="PS50850">
    <property type="entry name" value="MFS"/>
    <property type="match status" value="1"/>
</dbReference>
<feature type="transmembrane region" description="Helical" evidence="5">
    <location>
        <begin position="169"/>
        <end position="189"/>
    </location>
</feature>
<keyword evidence="4 5" id="KW-0472">Membrane</keyword>
<dbReference type="RefSeq" id="WP_204939875.1">
    <property type="nucleotide sequence ID" value="NZ_BAAAUM010000002.1"/>
</dbReference>
<dbReference type="Proteomes" id="UP001142325">
    <property type="component" value="Unassembled WGS sequence"/>
</dbReference>
<keyword evidence="8" id="KW-1185">Reference proteome</keyword>
<evidence type="ECO:0000256" key="5">
    <source>
        <dbReference type="SAM" id="Phobius"/>
    </source>
</evidence>
<evidence type="ECO:0000256" key="1">
    <source>
        <dbReference type="ARBA" id="ARBA00004651"/>
    </source>
</evidence>
<feature type="domain" description="Major facilitator superfamily (MFS) profile" evidence="6">
    <location>
        <begin position="18"/>
        <end position="454"/>
    </location>
</feature>
<feature type="transmembrane region" description="Helical" evidence="5">
    <location>
        <begin position="84"/>
        <end position="106"/>
    </location>
</feature>
<dbReference type="PANTHER" id="PTHR23501">
    <property type="entry name" value="MAJOR FACILITATOR SUPERFAMILY"/>
    <property type="match status" value="1"/>
</dbReference>
<feature type="transmembrane region" description="Helical" evidence="5">
    <location>
        <begin position="430"/>
        <end position="453"/>
    </location>
</feature>
<dbReference type="EMBL" id="BSET01000002">
    <property type="protein sequence ID" value="GLK02318.1"/>
    <property type="molecule type" value="Genomic_DNA"/>
</dbReference>
<accession>A0A9W6M985</accession>
<sequence length="464" mass="47161">MSAEVRALTIWDRERLGISLGAAALIFLAAIESLAVTTVMPVVAEDLDGMALYAVAFAGTLATSVIGMVAAGAWSDRAGPRRPLYAAVILFIIGLVVAGIATTMPVFLLGRLVQGLGAGAQTVALYVVVARVYPAHLHGRIFAVFAAAWVVPSMIGPFLAGAVTEFLHWRWAFLGVAVLVVIAFTIVAVKLRAAPLGPIASDPAEGDASTPGVKIGLRMFLAVVIALSAVGVGLAAEVPGILGWVAAAGCVLVIVIAIVPLVPKGMLRARPGLPSVVLLRGIVAGAFFAAEAYIPFLLLAEFDFSPTWAGLALTLAALAWASGSALQGRYGEAIGSRRIAALSLLLLGIGMVSLLVVAVSGAVPWLAIIGWGFAGGGMGLLYPRLTVLTLAFSRPGTEGFNSAALSISDATGAAVAIAVAGLAFATVSPIASGFLAVFGVGLLLVLGGIVPGLRLGSAPIEERH</sequence>
<feature type="transmembrane region" description="Helical" evidence="5">
    <location>
        <begin position="339"/>
        <end position="359"/>
    </location>
</feature>
<feature type="transmembrane region" description="Helical" evidence="5">
    <location>
        <begin position="241"/>
        <end position="263"/>
    </location>
</feature>
<dbReference type="InterPro" id="IPR036259">
    <property type="entry name" value="MFS_trans_sf"/>
</dbReference>
<feature type="transmembrane region" description="Helical" evidence="5">
    <location>
        <begin position="215"/>
        <end position="235"/>
    </location>
</feature>
<reference evidence="7" key="2">
    <citation type="submission" date="2023-01" db="EMBL/GenBank/DDBJ databases">
        <authorList>
            <person name="Sun Q."/>
            <person name="Evtushenko L."/>
        </authorList>
    </citation>
    <scope>NUCLEOTIDE SEQUENCE</scope>
    <source>
        <strain evidence="7">VKM Ac-1958</strain>
    </source>
</reference>
<feature type="transmembrane region" description="Helical" evidence="5">
    <location>
        <begin position="308"/>
        <end position="327"/>
    </location>
</feature>
<evidence type="ECO:0000256" key="3">
    <source>
        <dbReference type="ARBA" id="ARBA00022989"/>
    </source>
</evidence>
<organism evidence="7 8">
    <name type="scientific">Microbacterium keratanolyticum</name>
    <dbReference type="NCBI Taxonomy" id="67574"/>
    <lineage>
        <taxon>Bacteria</taxon>
        <taxon>Bacillati</taxon>
        <taxon>Actinomycetota</taxon>
        <taxon>Actinomycetes</taxon>
        <taxon>Micrococcales</taxon>
        <taxon>Microbacteriaceae</taxon>
        <taxon>Microbacterium</taxon>
    </lineage>
</organism>
<dbReference type="PRINTS" id="PR01036">
    <property type="entry name" value="TCRTETB"/>
</dbReference>
<feature type="transmembrane region" description="Helical" evidence="5">
    <location>
        <begin position="112"/>
        <end position="129"/>
    </location>
</feature>
<dbReference type="PANTHER" id="PTHR23501:SF154">
    <property type="entry name" value="MULTIDRUG-EFFLUX TRANSPORTER RV1634-RELATED"/>
    <property type="match status" value="1"/>
</dbReference>
<evidence type="ECO:0000313" key="8">
    <source>
        <dbReference type="Proteomes" id="UP001142325"/>
    </source>
</evidence>
<keyword evidence="2 5" id="KW-0812">Transmembrane</keyword>
<feature type="transmembrane region" description="Helical" evidence="5">
    <location>
        <begin position="20"/>
        <end position="44"/>
    </location>
</feature>
<feature type="transmembrane region" description="Helical" evidence="5">
    <location>
        <begin position="50"/>
        <end position="72"/>
    </location>
</feature>
<comment type="subcellular location">
    <subcellularLocation>
        <location evidence="1">Cell membrane</location>
        <topology evidence="1">Multi-pass membrane protein</topology>
    </subcellularLocation>
</comment>